<sequence>MKKYTVSVKRNFHSEQNRHQIAIFELDTQLHQDKMPLTMMQAYTSMFVAGAALIAPALVNAQEAAPAQESGVATLEKLVVHLQKLEGTLKTITDAASAEKGTAELQTLKQEAEAAVPGGNINIPEEEAQANMQKIQECLQKLGAIGQSVDSEIARIKQADCYGNDALKAILEEPAAKEGDTAE</sequence>
<reference evidence="2" key="1">
    <citation type="submission" date="2016-09" db="EMBL/GenBank/DDBJ databases">
        <authorList>
            <person name="Koehorst J."/>
        </authorList>
    </citation>
    <scope>NUCLEOTIDE SEQUENCE [LARGE SCALE GENOMIC DNA]</scope>
</reference>
<protein>
    <submittedName>
        <fullName evidence="1">Uncharacterized protein</fullName>
    </submittedName>
</protein>
<dbReference type="Proteomes" id="UP000176204">
    <property type="component" value="Chromosome I"/>
</dbReference>
<accession>A0A1H6KN40</accession>
<gene>
    <name evidence="1" type="ORF">PYTT_0604</name>
</gene>
<proteinExistence type="predicted"/>
<evidence type="ECO:0000313" key="1">
    <source>
        <dbReference type="EMBL" id="SEH76950.1"/>
    </source>
</evidence>
<evidence type="ECO:0000313" key="2">
    <source>
        <dbReference type="Proteomes" id="UP000176204"/>
    </source>
</evidence>
<dbReference type="KEGG" id="agl:PYTT_0604"/>
<name>A0A1H6KN40_9BACT</name>
<dbReference type="EMBL" id="LT629973">
    <property type="protein sequence ID" value="SEH76950.1"/>
    <property type="molecule type" value="Genomic_DNA"/>
</dbReference>
<organism evidence="1 2">
    <name type="scientific">Akkermansia glycaniphila</name>
    <dbReference type="NCBI Taxonomy" id="1679444"/>
    <lineage>
        <taxon>Bacteria</taxon>
        <taxon>Pseudomonadati</taxon>
        <taxon>Verrucomicrobiota</taxon>
        <taxon>Verrucomicrobiia</taxon>
        <taxon>Verrucomicrobiales</taxon>
        <taxon>Akkermansiaceae</taxon>
        <taxon>Akkermansia</taxon>
    </lineage>
</organism>
<dbReference type="STRING" id="1679444.PYTT_0604"/>
<dbReference type="AlphaFoldDB" id="A0A1H6KN40"/>
<keyword evidence="2" id="KW-1185">Reference proteome</keyword>